<dbReference type="Proteomes" id="UP001631969">
    <property type="component" value="Unassembled WGS sequence"/>
</dbReference>
<proteinExistence type="predicted"/>
<keyword evidence="1" id="KW-0347">Helicase</keyword>
<keyword evidence="1" id="KW-0378">Hydrolase</keyword>
<accession>A0ACC7P1A7</accession>
<comment type="caution">
    <text evidence="1">The sequence shown here is derived from an EMBL/GenBank/DDBJ whole genome shotgun (WGS) entry which is preliminary data.</text>
</comment>
<sequence length="262" mass="28314">MTTPIEGLSSLVVGTVESVSPREFKVILDADAPQTTAMNAGIPRGCPRINGYILIPNEQGAVVGLISWIGIERSMYPKRTGLKDFGLIDLPFPTRKLCIVPFGTLCRTNESIESYELRRGISIFPSVGDKVCIPTVKQLRSIVEASGTNKRVIIGKAPLAENVPVSIDPDKIFGRHLAILGNTGSGKSCSVAGIVRWSLEAANKSKKELMEKGIVSGSIGSPATVSANARFIILDPNGEYSKRFLIWVPVYLNYSLTLLLNN</sequence>
<keyword evidence="1" id="KW-0547">Nucleotide-binding</keyword>
<reference evidence="1" key="1">
    <citation type="submission" date="2024-12" db="EMBL/GenBank/DDBJ databases">
        <authorList>
            <person name="Wu N."/>
        </authorList>
    </citation>
    <scope>NUCLEOTIDE SEQUENCE</scope>
    <source>
        <strain evidence="1">P15</strain>
    </source>
</reference>
<protein>
    <submittedName>
        <fullName evidence="1">Helicase HerA domain-containing protein</fullName>
    </submittedName>
</protein>
<dbReference type="EMBL" id="JBJURJ010000007">
    <property type="protein sequence ID" value="MFM9329087.1"/>
    <property type="molecule type" value="Genomic_DNA"/>
</dbReference>
<name>A0ACC7P1A7_9BACL</name>
<keyword evidence="1" id="KW-0067">ATP-binding</keyword>
<organism evidence="1 2">
    <name type="scientific">Paenibacillus mesotrionivorans</name>
    <dbReference type="NCBI Taxonomy" id="3160968"/>
    <lineage>
        <taxon>Bacteria</taxon>
        <taxon>Bacillati</taxon>
        <taxon>Bacillota</taxon>
        <taxon>Bacilli</taxon>
        <taxon>Bacillales</taxon>
        <taxon>Paenibacillaceae</taxon>
        <taxon>Paenibacillus</taxon>
    </lineage>
</organism>
<evidence type="ECO:0000313" key="2">
    <source>
        <dbReference type="Proteomes" id="UP001631969"/>
    </source>
</evidence>
<keyword evidence="2" id="KW-1185">Reference proteome</keyword>
<gene>
    <name evidence="1" type="ORF">ACI1P1_12390</name>
</gene>
<evidence type="ECO:0000313" key="1">
    <source>
        <dbReference type="EMBL" id="MFM9329087.1"/>
    </source>
</evidence>